<feature type="domain" description="Metallo-beta-lactamase" evidence="1">
    <location>
        <begin position="30"/>
        <end position="199"/>
    </location>
</feature>
<dbReference type="SUPFAM" id="SSF56281">
    <property type="entry name" value="Metallo-hydrolase/oxidoreductase"/>
    <property type="match status" value="1"/>
</dbReference>
<dbReference type="InterPro" id="IPR050662">
    <property type="entry name" value="Sec-metab_biosynth-thioest"/>
</dbReference>
<evidence type="ECO:0000259" key="1">
    <source>
        <dbReference type="SMART" id="SM00849"/>
    </source>
</evidence>
<dbReference type="Gene3D" id="3.60.15.10">
    <property type="entry name" value="Ribonuclease Z/Hydroxyacylglutathione hydrolase-like"/>
    <property type="match status" value="1"/>
</dbReference>
<dbReference type="InterPro" id="IPR001279">
    <property type="entry name" value="Metallo-B-lactamas"/>
</dbReference>
<keyword evidence="3" id="KW-1185">Reference proteome</keyword>
<comment type="caution">
    <text evidence="2">The sequence shown here is derived from an EMBL/GenBank/DDBJ whole genome shotgun (WGS) entry which is preliminary data.</text>
</comment>
<dbReference type="GO" id="GO:0016787">
    <property type="term" value="F:hydrolase activity"/>
    <property type="evidence" value="ECO:0007669"/>
    <property type="project" value="UniProtKB-KW"/>
</dbReference>
<gene>
    <name evidence="2" type="ORF">ACFPTP_06325</name>
</gene>
<reference evidence="3" key="1">
    <citation type="journal article" date="2019" name="Int. J. Syst. Evol. Microbiol.">
        <title>The Global Catalogue of Microorganisms (GCM) 10K type strain sequencing project: providing services to taxonomists for standard genome sequencing and annotation.</title>
        <authorList>
            <consortium name="The Broad Institute Genomics Platform"/>
            <consortium name="The Broad Institute Genome Sequencing Center for Infectious Disease"/>
            <person name="Wu L."/>
            <person name="Ma J."/>
        </authorList>
    </citation>
    <scope>NUCLEOTIDE SEQUENCE [LARGE SCALE GENOMIC DNA]</scope>
    <source>
        <strain evidence="3">KACC 11299</strain>
    </source>
</reference>
<dbReference type="Pfam" id="PF00753">
    <property type="entry name" value="Lactamase_B"/>
    <property type="match status" value="1"/>
</dbReference>
<protein>
    <submittedName>
        <fullName evidence="2">MBL fold metallo-hydrolase</fullName>
        <ecNumber evidence="2">3.-.-.-</ecNumber>
    </submittedName>
</protein>
<name>A0ABW0TUZ6_9BACL</name>
<keyword evidence="2" id="KW-0378">Hydrolase</keyword>
<dbReference type="PANTHER" id="PTHR23131">
    <property type="entry name" value="ENDORIBONUCLEASE LACTB2"/>
    <property type="match status" value="1"/>
</dbReference>
<evidence type="ECO:0000313" key="3">
    <source>
        <dbReference type="Proteomes" id="UP001596071"/>
    </source>
</evidence>
<dbReference type="EMBL" id="JBHSNP010000010">
    <property type="protein sequence ID" value="MFC5602831.1"/>
    <property type="molecule type" value="Genomic_DNA"/>
</dbReference>
<dbReference type="RefSeq" id="WP_381443046.1">
    <property type="nucleotide sequence ID" value="NZ_JBHSNP010000010.1"/>
</dbReference>
<accession>A0ABW0TUZ6</accession>
<evidence type="ECO:0000313" key="2">
    <source>
        <dbReference type="EMBL" id="MFC5602831.1"/>
    </source>
</evidence>
<dbReference type="SMART" id="SM00849">
    <property type="entry name" value="Lactamase_B"/>
    <property type="match status" value="1"/>
</dbReference>
<sequence length="271" mass="31054">MFLKTKSMQDEISDVRFINGVVKLNSVKLNVYCFETDGVLIDTGSQTLAEEFKPFFQQADVDQVVITHAHEDHTGGAQYVQNEFGLPIFMNAMTIDECARKADYPLYRKFFWGSRRPFEAQPIGETFSSRNADWTVIATPGHAKDHLAFLNKETGQLFSGDLYVHPKTKLILRDESIPTIISSIEKTLSYDFGELFCCHAGYVKDGRMALQKKLAYLQELRESALALRKKGYDVREIHSRLFPKKYPITYFSFGEWNSIHIIKSILLEGKE</sequence>
<proteinExistence type="predicted"/>
<organism evidence="2 3">
    <name type="scientific">Sporosarcina koreensis</name>
    <dbReference type="NCBI Taxonomy" id="334735"/>
    <lineage>
        <taxon>Bacteria</taxon>
        <taxon>Bacillati</taxon>
        <taxon>Bacillota</taxon>
        <taxon>Bacilli</taxon>
        <taxon>Bacillales</taxon>
        <taxon>Caryophanaceae</taxon>
        <taxon>Sporosarcina</taxon>
    </lineage>
</organism>
<dbReference type="InterPro" id="IPR036866">
    <property type="entry name" value="RibonucZ/Hydroxyglut_hydro"/>
</dbReference>
<dbReference type="Proteomes" id="UP001596071">
    <property type="component" value="Unassembled WGS sequence"/>
</dbReference>
<dbReference type="EC" id="3.-.-.-" evidence="2"/>